<dbReference type="SUPFAM" id="SSF64397">
    <property type="entry name" value="Hsp33 domain"/>
    <property type="match status" value="1"/>
</dbReference>
<keyword evidence="4 6" id="KW-0143">Chaperone</keyword>
<comment type="similarity">
    <text evidence="6">Belongs to the HSP33 family.</text>
</comment>
<comment type="caution">
    <text evidence="7">The sequence shown here is derived from an EMBL/GenBank/DDBJ whole genome shotgun (WGS) entry which is preliminary data.</text>
</comment>
<dbReference type="PIRSF" id="PIRSF005261">
    <property type="entry name" value="Heat_shock_Hsp33"/>
    <property type="match status" value="1"/>
</dbReference>
<dbReference type="AlphaFoldDB" id="A0A939IK17"/>
<protein>
    <recommendedName>
        <fullName evidence="6">33 kDa chaperonin</fullName>
    </recommendedName>
    <alternativeName>
        <fullName evidence="6">Heat shock protein 33 homolog</fullName>
        <shortName evidence="6">HSP33</shortName>
    </alternativeName>
</protein>
<dbReference type="Gene3D" id="3.55.30.10">
    <property type="entry name" value="Hsp33 domain"/>
    <property type="match status" value="1"/>
</dbReference>
<dbReference type="PANTHER" id="PTHR30111">
    <property type="entry name" value="33 KDA CHAPERONIN"/>
    <property type="match status" value="1"/>
</dbReference>
<dbReference type="GO" id="GO:0051082">
    <property type="term" value="F:unfolded protein binding"/>
    <property type="evidence" value="ECO:0007669"/>
    <property type="project" value="UniProtKB-UniRule"/>
</dbReference>
<evidence type="ECO:0000256" key="5">
    <source>
        <dbReference type="ARBA" id="ARBA00023284"/>
    </source>
</evidence>
<keyword evidence="8" id="KW-1185">Reference proteome</keyword>
<reference evidence="7" key="1">
    <citation type="submission" date="2021-02" db="EMBL/GenBank/DDBJ databases">
        <title>PHA producing bacteria isolated from coastal sediment in Guangdong, Shenzhen.</title>
        <authorList>
            <person name="Zheng W."/>
            <person name="Yu S."/>
            <person name="Huang Y."/>
        </authorList>
    </citation>
    <scope>NUCLEOTIDE SEQUENCE</scope>
    <source>
        <strain evidence="7">TN14-10</strain>
    </source>
</reference>
<dbReference type="GO" id="GO:0044183">
    <property type="term" value="F:protein folding chaperone"/>
    <property type="evidence" value="ECO:0007669"/>
    <property type="project" value="TreeGrafter"/>
</dbReference>
<dbReference type="InterPro" id="IPR023212">
    <property type="entry name" value="Hsp33_helix_hairpin_bin_dom_sf"/>
</dbReference>
<proteinExistence type="inferred from homology"/>
<dbReference type="NCBIfam" id="NF001033">
    <property type="entry name" value="PRK00114.1"/>
    <property type="match status" value="1"/>
</dbReference>
<dbReference type="Proteomes" id="UP000664303">
    <property type="component" value="Unassembled WGS sequence"/>
</dbReference>
<dbReference type="Gene3D" id="1.10.287.480">
    <property type="entry name" value="helix hairpin bin"/>
    <property type="match status" value="1"/>
</dbReference>
<dbReference type="PANTHER" id="PTHR30111:SF1">
    <property type="entry name" value="33 KDA CHAPERONIN"/>
    <property type="match status" value="1"/>
</dbReference>
<dbReference type="SUPFAM" id="SSF118352">
    <property type="entry name" value="HSP33 redox switch-like"/>
    <property type="match status" value="1"/>
</dbReference>
<dbReference type="InterPro" id="IPR016154">
    <property type="entry name" value="Heat_shock_Hsp33_C"/>
</dbReference>
<evidence type="ECO:0000256" key="6">
    <source>
        <dbReference type="HAMAP-Rule" id="MF_00117"/>
    </source>
</evidence>
<dbReference type="HAMAP" id="MF_00117">
    <property type="entry name" value="HslO"/>
    <property type="match status" value="1"/>
</dbReference>
<keyword evidence="5 6" id="KW-0676">Redox-active center</keyword>
<gene>
    <name evidence="6 7" type="primary">hslO</name>
    <name evidence="7" type="ORF">JYP50_16865</name>
</gene>
<keyword evidence="2 6" id="KW-0862">Zinc</keyword>
<dbReference type="EMBL" id="JAFKCZ010000013">
    <property type="protein sequence ID" value="MBN7798284.1"/>
    <property type="molecule type" value="Genomic_DNA"/>
</dbReference>
<evidence type="ECO:0000256" key="2">
    <source>
        <dbReference type="ARBA" id="ARBA00022833"/>
    </source>
</evidence>
<evidence type="ECO:0000256" key="4">
    <source>
        <dbReference type="ARBA" id="ARBA00023186"/>
    </source>
</evidence>
<comment type="PTM">
    <text evidence="6">Under oxidizing conditions two disulfide bonds are formed involving the reactive cysteines. Under reducing conditions zinc is bound to the reactive cysteines and the protein is inactive.</text>
</comment>
<evidence type="ECO:0000313" key="8">
    <source>
        <dbReference type="Proteomes" id="UP000664303"/>
    </source>
</evidence>
<feature type="disulfide bond" description="Redox-active" evidence="6">
    <location>
        <begin position="265"/>
        <end position="268"/>
    </location>
</feature>
<dbReference type="Gene3D" id="3.90.1280.10">
    <property type="entry name" value="HSP33 redox switch-like"/>
    <property type="match status" value="1"/>
</dbReference>
<comment type="function">
    <text evidence="6">Redox regulated molecular chaperone. Protects both thermally unfolding and oxidatively damaged proteins from irreversible aggregation. Plays an important role in the bacterial defense system toward oxidative stress.</text>
</comment>
<organism evidence="7 8">
    <name type="scientific">Parahaliea mediterranea</name>
    <dbReference type="NCBI Taxonomy" id="651086"/>
    <lineage>
        <taxon>Bacteria</taxon>
        <taxon>Pseudomonadati</taxon>
        <taxon>Pseudomonadota</taxon>
        <taxon>Gammaproteobacteria</taxon>
        <taxon>Cellvibrionales</taxon>
        <taxon>Halieaceae</taxon>
        <taxon>Parahaliea</taxon>
    </lineage>
</organism>
<dbReference type="InterPro" id="IPR000397">
    <property type="entry name" value="Heat_shock_Hsp33"/>
</dbReference>
<comment type="subcellular location">
    <subcellularLocation>
        <location evidence="6">Cytoplasm</location>
    </subcellularLocation>
</comment>
<accession>A0A939IK17</accession>
<dbReference type="Pfam" id="PF01430">
    <property type="entry name" value="HSP33"/>
    <property type="match status" value="1"/>
</dbReference>
<dbReference type="CDD" id="cd00498">
    <property type="entry name" value="Hsp33"/>
    <property type="match status" value="1"/>
</dbReference>
<sequence>MSTANTDHSQRFLFEQADIRGEIVQLDRAFNDLIALHQYAPGVSKLLGEFLGAAVLLSTTLKFDGRLILQARSEGQLPLLMAECSSDLGVRGIARGAQQATSESFGQLLEQGHLAITIDPHAGKRYQGVVPLDQPSLAACLDTYFEQSEQLQTRLWLACDGDRAAGMLIQQLPATVIKDPAERERQWEHACALAQTVTPEELQHLAPGQLLQRLFHEDPLRLFEPRPVRFQCTCSRERTLGALASLGPGEIESILAEQGAVTMDCEFCNSRYRYTRDDLGGLLGTSPDSSLH</sequence>
<dbReference type="RefSeq" id="WP_206561729.1">
    <property type="nucleotide sequence ID" value="NZ_JAFKCZ010000013.1"/>
</dbReference>
<evidence type="ECO:0000256" key="1">
    <source>
        <dbReference type="ARBA" id="ARBA00022490"/>
    </source>
</evidence>
<dbReference type="GO" id="GO:0005737">
    <property type="term" value="C:cytoplasm"/>
    <property type="evidence" value="ECO:0007669"/>
    <property type="project" value="UniProtKB-SubCell"/>
</dbReference>
<feature type="disulfide bond" description="Redox-active" evidence="6">
    <location>
        <begin position="232"/>
        <end position="234"/>
    </location>
</feature>
<evidence type="ECO:0000313" key="7">
    <source>
        <dbReference type="EMBL" id="MBN7798284.1"/>
    </source>
</evidence>
<keyword evidence="1 6" id="KW-0963">Cytoplasm</keyword>
<evidence type="ECO:0000256" key="3">
    <source>
        <dbReference type="ARBA" id="ARBA00023157"/>
    </source>
</evidence>
<dbReference type="InterPro" id="IPR016153">
    <property type="entry name" value="Heat_shock_Hsp33_N"/>
</dbReference>
<keyword evidence="3 6" id="KW-1015">Disulfide bond</keyword>
<name>A0A939IK17_9GAMM</name>
<dbReference type="GO" id="GO:0042026">
    <property type="term" value="P:protein refolding"/>
    <property type="evidence" value="ECO:0007669"/>
    <property type="project" value="TreeGrafter"/>
</dbReference>